<evidence type="ECO:0000259" key="1">
    <source>
        <dbReference type="Pfam" id="PF07583"/>
    </source>
</evidence>
<accession>A0ABR7QU72</accession>
<dbReference type="Proteomes" id="UP000618952">
    <property type="component" value="Unassembled WGS sequence"/>
</dbReference>
<feature type="domain" description="DUF1553" evidence="2">
    <location>
        <begin position="130"/>
        <end position="391"/>
    </location>
</feature>
<sequence length="445" mass="50619">LGKGILGLTLECAKCHDHKYDQLSQKNYFEIYSFFNNVDEKGLQKTAGDAFRKEYFADAPFMTITDKETVGVLSFINKAEGKDVNVMVMNDSLPRTTYIFDRGEYDSPGEEVSPNAPEFILPFSEKLPKNRLGLAQWITDENNPLTSRVFVNRIWGMLFGSGLVVTSEDFGVQGSLPSHPQLLDWLAKDFMEHDWDIKYLLKKIMLSATYQQSSIATEESKKADPDNKWLSRAPRFRMSGEIIRDYVLATSGLLNKEIGGPSVKPYQPPGLWEETTAGTNRGGLTSYVQDEGDKLYRRSLYTLWKRTLPPPSMSIFDAPNRDICEVRRQKTNTPLQALALQNDVQMLEAARVLAENTIAETKDSQQWVTAVFQRILVRNPKEEEKKVLEEYYTDALDNFLNNKENAEKLIAQGEYKRLDTDPAKTAALMLTAQVIYNLDETITKE</sequence>
<comment type="caution">
    <text evidence="3">The sequence shown here is derived from an EMBL/GenBank/DDBJ whole genome shotgun (WGS) entry which is preliminary data.</text>
</comment>
<proteinExistence type="predicted"/>
<protein>
    <submittedName>
        <fullName evidence="3">DUF1553 domain-containing protein</fullName>
    </submittedName>
</protein>
<dbReference type="InterPro" id="IPR022655">
    <property type="entry name" value="DUF1553"/>
</dbReference>
<feature type="domain" description="DUF1549" evidence="1">
    <location>
        <begin position="2"/>
        <end position="39"/>
    </location>
</feature>
<evidence type="ECO:0000313" key="3">
    <source>
        <dbReference type="EMBL" id="MBC8770535.1"/>
    </source>
</evidence>
<evidence type="ECO:0000259" key="2">
    <source>
        <dbReference type="Pfam" id="PF07587"/>
    </source>
</evidence>
<reference evidence="3 4" key="1">
    <citation type="submission" date="2020-08" db="EMBL/GenBank/DDBJ databases">
        <title>Arenibacter gaetbuli sp. nov., isolated from a sand dune.</title>
        <authorList>
            <person name="Park S."/>
            <person name="Yoon J.-H."/>
        </authorList>
    </citation>
    <scope>NUCLEOTIDE SEQUENCE [LARGE SCALE GENOMIC DNA]</scope>
    <source>
        <strain evidence="3 4">BSSL-BM3</strain>
    </source>
</reference>
<name>A0ABR7QU72_9FLAO</name>
<dbReference type="RefSeq" id="WP_187588440.1">
    <property type="nucleotide sequence ID" value="NZ_JACLHY010000039.1"/>
</dbReference>
<feature type="non-terminal residue" evidence="3">
    <location>
        <position position="1"/>
    </location>
</feature>
<evidence type="ECO:0000313" key="4">
    <source>
        <dbReference type="Proteomes" id="UP000618952"/>
    </source>
</evidence>
<dbReference type="InterPro" id="IPR011444">
    <property type="entry name" value="DUF1549"/>
</dbReference>
<organism evidence="3 4">
    <name type="scientific">Arenibacter arenosicollis</name>
    <dbReference type="NCBI Taxonomy" id="2762274"/>
    <lineage>
        <taxon>Bacteria</taxon>
        <taxon>Pseudomonadati</taxon>
        <taxon>Bacteroidota</taxon>
        <taxon>Flavobacteriia</taxon>
        <taxon>Flavobacteriales</taxon>
        <taxon>Flavobacteriaceae</taxon>
        <taxon>Arenibacter</taxon>
    </lineage>
</organism>
<dbReference type="Pfam" id="PF07587">
    <property type="entry name" value="PSD1"/>
    <property type="match status" value="1"/>
</dbReference>
<dbReference type="Pfam" id="PF07583">
    <property type="entry name" value="PSCyt2"/>
    <property type="match status" value="1"/>
</dbReference>
<gene>
    <name evidence="3" type="ORF">H4O18_21255</name>
</gene>
<keyword evidence="4" id="KW-1185">Reference proteome</keyword>
<dbReference type="PANTHER" id="PTHR35889">
    <property type="entry name" value="CYCLOINULO-OLIGOSACCHARIDE FRUCTANOTRANSFERASE-RELATED"/>
    <property type="match status" value="1"/>
</dbReference>
<dbReference type="PANTHER" id="PTHR35889:SF3">
    <property type="entry name" value="F-BOX DOMAIN-CONTAINING PROTEIN"/>
    <property type="match status" value="1"/>
</dbReference>
<dbReference type="EMBL" id="JACLHY010000039">
    <property type="protein sequence ID" value="MBC8770535.1"/>
    <property type="molecule type" value="Genomic_DNA"/>
</dbReference>